<comment type="caution">
    <text evidence="1">The sequence shown here is derived from an EMBL/GenBank/DDBJ whole genome shotgun (WGS) entry which is preliminary data.</text>
</comment>
<dbReference type="InterPro" id="IPR027417">
    <property type="entry name" value="P-loop_NTPase"/>
</dbReference>
<dbReference type="Gene3D" id="3.40.50.300">
    <property type="entry name" value="P-loop containing nucleotide triphosphate hydrolases"/>
    <property type="match status" value="1"/>
</dbReference>
<dbReference type="GO" id="GO:0006260">
    <property type="term" value="P:DNA replication"/>
    <property type="evidence" value="ECO:0007669"/>
    <property type="project" value="TreeGrafter"/>
</dbReference>
<accession>X1FQB8</accession>
<dbReference type="PANTHER" id="PTHR30050:SF4">
    <property type="entry name" value="ATP-BINDING PROTEIN RV3427C IN INSERTION SEQUENCE-RELATED"/>
    <property type="match status" value="1"/>
</dbReference>
<evidence type="ECO:0008006" key="2">
    <source>
        <dbReference type="Google" id="ProtNLM"/>
    </source>
</evidence>
<protein>
    <recommendedName>
        <fullName evidence="2">IstB-like ATP-binding protein domain-containing protein</fullName>
    </recommendedName>
</protein>
<dbReference type="EMBL" id="BARU01007758">
    <property type="protein sequence ID" value="GAH47182.1"/>
    <property type="molecule type" value="Genomic_DNA"/>
</dbReference>
<name>X1FQB8_9ZZZZ</name>
<sequence length="161" mass="18277">EPQYDATMALLRDGNGWLTLWGEFGVGKTYCLAFAINEFIRDRKQGVYVTAGALLDHLRSSFGKDGPGYSYAFDQWKSCFALAIDETDAYHKTDWAQDKFRQLLNHRYNMKDESVTIFASNVEPGGKDWPEDLSWLHSRMTEFPIVEAGGGDVRPLLKGEK</sequence>
<evidence type="ECO:0000313" key="1">
    <source>
        <dbReference type="EMBL" id="GAH47182.1"/>
    </source>
</evidence>
<organism evidence="1">
    <name type="scientific">marine sediment metagenome</name>
    <dbReference type="NCBI Taxonomy" id="412755"/>
    <lineage>
        <taxon>unclassified sequences</taxon>
        <taxon>metagenomes</taxon>
        <taxon>ecological metagenomes</taxon>
    </lineage>
</organism>
<dbReference type="SUPFAM" id="SSF52540">
    <property type="entry name" value="P-loop containing nucleoside triphosphate hydrolases"/>
    <property type="match status" value="1"/>
</dbReference>
<proteinExistence type="predicted"/>
<dbReference type="PANTHER" id="PTHR30050">
    <property type="entry name" value="CHROMOSOMAL REPLICATION INITIATOR PROTEIN DNAA"/>
    <property type="match status" value="1"/>
</dbReference>
<gene>
    <name evidence="1" type="ORF">S03H2_15275</name>
</gene>
<dbReference type="AlphaFoldDB" id="X1FQB8"/>
<feature type="non-terminal residue" evidence="1">
    <location>
        <position position="1"/>
    </location>
</feature>
<reference evidence="1" key="1">
    <citation type="journal article" date="2014" name="Front. Microbiol.">
        <title>High frequency of phylogenetically diverse reductive dehalogenase-homologous genes in deep subseafloor sedimentary metagenomes.</title>
        <authorList>
            <person name="Kawai M."/>
            <person name="Futagami T."/>
            <person name="Toyoda A."/>
            <person name="Takaki Y."/>
            <person name="Nishi S."/>
            <person name="Hori S."/>
            <person name="Arai W."/>
            <person name="Tsubouchi T."/>
            <person name="Morono Y."/>
            <person name="Uchiyama I."/>
            <person name="Ito T."/>
            <person name="Fujiyama A."/>
            <person name="Inagaki F."/>
            <person name="Takami H."/>
        </authorList>
    </citation>
    <scope>NUCLEOTIDE SEQUENCE</scope>
    <source>
        <strain evidence="1">Expedition CK06-06</strain>
    </source>
</reference>